<evidence type="ECO:0000313" key="2">
    <source>
        <dbReference type="EMBL" id="JAN37565.1"/>
    </source>
</evidence>
<dbReference type="InterPro" id="IPR011333">
    <property type="entry name" value="SKP1/BTB/POZ_sf"/>
</dbReference>
<dbReference type="PANTHER" id="PTHR24413">
    <property type="entry name" value="SPECKLE-TYPE POZ PROTEIN"/>
    <property type="match status" value="1"/>
</dbReference>
<accession>A0A0N8E6G2</accession>
<dbReference type="EMBL" id="GDIQ01057172">
    <property type="protein sequence ID" value="JAN37565.1"/>
    <property type="molecule type" value="Transcribed_RNA"/>
</dbReference>
<feature type="domain" description="BTB" evidence="1">
    <location>
        <begin position="160"/>
        <end position="227"/>
    </location>
</feature>
<dbReference type="Gene3D" id="3.30.710.10">
    <property type="entry name" value="Potassium Channel Kv1.1, Chain A"/>
    <property type="match status" value="1"/>
</dbReference>
<dbReference type="OrthoDB" id="6353968at2759"/>
<dbReference type="SMART" id="SM00225">
    <property type="entry name" value="BTB"/>
    <property type="match status" value="1"/>
</dbReference>
<name>A0A0N8E6G2_9CRUS</name>
<dbReference type="SUPFAM" id="SSF54695">
    <property type="entry name" value="POZ domain"/>
    <property type="match status" value="1"/>
</dbReference>
<protein>
    <submittedName>
        <fullName evidence="2">Ring canal kelch protein</fullName>
    </submittedName>
</protein>
<dbReference type="FunFam" id="3.30.710.10:FF:000242">
    <property type="entry name" value="Uncharacterized protein"/>
    <property type="match status" value="1"/>
</dbReference>
<dbReference type="EMBL" id="GDIQ01095551">
    <property type="protein sequence ID" value="JAL56175.1"/>
    <property type="molecule type" value="Transcribed_RNA"/>
</dbReference>
<dbReference type="Gene3D" id="1.25.40.420">
    <property type="match status" value="1"/>
</dbReference>
<dbReference type="Pfam" id="PF00651">
    <property type="entry name" value="BTB"/>
    <property type="match status" value="1"/>
</dbReference>
<sequence length="327" mass="37372">MEHSVSVSRISSAFYEIIPFFIGKILLLDSLQQSLLKDKINIMLEYHPGANNTITGGSAQVITRIQNKQRDIFPTKTVVIVSDGLGSFNRHEVSRFFKTNFPKSVFYEEEGNVTIYCTVKMWTLKENKSRTSSSKIASDVCHNELVLIQLEELFKNKSLSDVKLIVGWRTLHAHKIILAARSKVFAAMFHHQTAEKLSNKVEIQDVDPDVFQEVLRYLYTGRMSREKLDEMAVGVLAVADKYLLDELKAECENHLMKRMSADNCAELLAFAAQPHPAMHLKKYAVDFLRRYPDLVMATDGWQKAKKENLVWSCELIEILCGRKLLDV</sequence>
<dbReference type="PROSITE" id="PS50097">
    <property type="entry name" value="BTB"/>
    <property type="match status" value="1"/>
</dbReference>
<organism evidence="2">
    <name type="scientific">Daphnia magna</name>
    <dbReference type="NCBI Taxonomy" id="35525"/>
    <lineage>
        <taxon>Eukaryota</taxon>
        <taxon>Metazoa</taxon>
        <taxon>Ecdysozoa</taxon>
        <taxon>Arthropoda</taxon>
        <taxon>Crustacea</taxon>
        <taxon>Branchiopoda</taxon>
        <taxon>Diplostraca</taxon>
        <taxon>Cladocera</taxon>
        <taxon>Anomopoda</taxon>
        <taxon>Daphniidae</taxon>
        <taxon>Daphnia</taxon>
    </lineage>
</organism>
<evidence type="ECO:0000259" key="1">
    <source>
        <dbReference type="PROSITE" id="PS50097"/>
    </source>
</evidence>
<proteinExistence type="predicted"/>
<dbReference type="InterPro" id="IPR000210">
    <property type="entry name" value="BTB/POZ_dom"/>
</dbReference>
<dbReference type="AlphaFoldDB" id="A0A0N8E6G2"/>
<reference evidence="2" key="1">
    <citation type="submission" date="2015-10" db="EMBL/GenBank/DDBJ databases">
        <title>EvidentialGene: Evidence-directed Construction of Complete mRNA Transcriptomes without Genomes.</title>
        <authorList>
            <person name="Gilbert D.G."/>
        </authorList>
    </citation>
    <scope>NUCLEOTIDE SEQUENCE</scope>
</reference>